<name>A0A843X501_COLES</name>
<dbReference type="InterPro" id="IPR001320">
    <property type="entry name" value="Iontro_rcpt_C"/>
</dbReference>
<protein>
    <recommendedName>
        <fullName evidence="17">Ionotropic glutamate receptor C-terminal domain-containing protein</fullName>
    </recommendedName>
</protein>
<dbReference type="PANTHER" id="PTHR34836:SF1">
    <property type="entry name" value="OS09G0428600 PROTEIN"/>
    <property type="match status" value="1"/>
</dbReference>
<feature type="transmembrane region" description="Helical" evidence="16">
    <location>
        <begin position="664"/>
        <end position="683"/>
    </location>
</feature>
<keyword evidence="10" id="KW-0675">Receptor</keyword>
<dbReference type="InterPro" id="IPR028082">
    <property type="entry name" value="Peripla_BP_I"/>
</dbReference>
<dbReference type="EMBL" id="NMUH01005978">
    <property type="protein sequence ID" value="MQM14151.1"/>
    <property type="molecule type" value="Genomic_DNA"/>
</dbReference>
<evidence type="ECO:0000256" key="16">
    <source>
        <dbReference type="SAM" id="Phobius"/>
    </source>
</evidence>
<dbReference type="Pfam" id="PF10613">
    <property type="entry name" value="Lig_chan-Glu_bd"/>
    <property type="match status" value="1"/>
</dbReference>
<dbReference type="PANTHER" id="PTHR34836">
    <property type="entry name" value="OS06G0188250 PROTEIN"/>
    <property type="match status" value="1"/>
</dbReference>
<dbReference type="Pfam" id="PF01094">
    <property type="entry name" value="ANF_receptor"/>
    <property type="match status" value="1"/>
</dbReference>
<keyword evidence="15" id="KW-1015">Disulfide bond</keyword>
<evidence type="ECO:0000256" key="2">
    <source>
        <dbReference type="ARBA" id="ARBA00008685"/>
    </source>
</evidence>
<gene>
    <name evidence="18" type="ORF">Taro_047079</name>
</gene>
<dbReference type="Gene3D" id="3.40.190.10">
    <property type="entry name" value="Periplasmic binding protein-like II"/>
    <property type="match status" value="1"/>
</dbReference>
<dbReference type="InterPro" id="IPR017103">
    <property type="entry name" value="Iontropic_Glu_rcpt_pln"/>
</dbReference>
<keyword evidence="9 16" id="KW-0472">Membrane</keyword>
<comment type="similarity">
    <text evidence="2">Belongs to the glutamate-gated ion channel (TC 1.A.10.1) family.</text>
</comment>
<keyword evidence="13" id="KW-0407">Ion channel</keyword>
<evidence type="ECO:0000256" key="7">
    <source>
        <dbReference type="ARBA" id="ARBA00022989"/>
    </source>
</evidence>
<evidence type="ECO:0000256" key="4">
    <source>
        <dbReference type="ARBA" id="ARBA00022448"/>
    </source>
</evidence>
<dbReference type="SUPFAM" id="SSF53822">
    <property type="entry name" value="Periplasmic binding protein-like I"/>
    <property type="match status" value="1"/>
</dbReference>
<dbReference type="SMART" id="SM00079">
    <property type="entry name" value="PBPe"/>
    <property type="match status" value="1"/>
</dbReference>
<comment type="subcellular location">
    <subcellularLocation>
        <location evidence="1">Membrane</location>
        <topology evidence="1">Multi-pass membrane protein</topology>
    </subcellularLocation>
</comment>
<dbReference type="FunFam" id="1.10.287.70:FF:000037">
    <property type="entry name" value="Glutamate receptor"/>
    <property type="match status" value="1"/>
</dbReference>
<dbReference type="InterPro" id="IPR044440">
    <property type="entry name" value="GABAb_receptor_plant_PBP1"/>
</dbReference>
<feature type="disulfide bond" evidence="15">
    <location>
        <begin position="798"/>
        <end position="863"/>
    </location>
</feature>
<evidence type="ECO:0000259" key="17">
    <source>
        <dbReference type="SMART" id="SM00079"/>
    </source>
</evidence>
<evidence type="ECO:0000256" key="13">
    <source>
        <dbReference type="ARBA" id="ARBA00023303"/>
    </source>
</evidence>
<sequence>RRRFVVNAAASYTTTERPCTHDHGILIFLYLSVSTRCSNSAAALRVRMGRGRPWAVLLLYALLPAMMLDAAARVDVNVGVVLDMGTLVGKMCWASIVVAAEDFYAAHPNYTTKLALHPRDARADVVGAGSAALGLLKNNGLLAILGPQKSSQARFLSGMANETQIPIISFTATSPSLSSSAEPYFVRAALNDSSQLNAIASVVKAFGWREVVAIYEDTDYGVGIVPYLIDALQEVNVRVPHRSVISPSATDAQIMEELYKLMTMQTRVFIVHMSPPMGIPLFYKAKAAGMVSNGYAWIMTDGIGSLVDSIDPAVIGTMQGFLGVKPYIPRTPEVAAFTLRWKSKYRSQNPGAEKAEPSIFSLWAYDAVRALAMAVERVGAKNFSFQRPEIGGNSTDLDAMAVSTAGPEVLRAVRETTFAGLGGEFRLVNGELQGSVYQIVNVAGSGHRIVGYWTPAYGISRRAKPGAPGKEYSASKEDLAGVVWPGDAIVVPRGWDIPTSGKKLRVAVPVKRGFFELVKVEADPTTKEPTPRGYCIDIFDKVMASLPFSVPYEYVPYVLHSGGSSTAYDELVKQVSIGKKFDAVAGDLTILAERLQYVDFTMPYTESGVFMIVRLKEGKQRSAWVFLKPLTVELWLASFGGFLLTGFVVCVIEYLGGNERFQGSLIKVGGNVMYFTFSTLVFAHRENLKSSLSKAVVIVWVFVVLILSSSYTASLSSRLTVEQLQPSVADMDQLMRSGDRVGYSAGSFIYGLLRQSFSNSRLVPLTGADEYAAALSNGTVAAIFHELPYIKLFLKKYCTGYTVIGRPTTRTSGFGFVKVNVWMMVFPKDSPLLPDVSAAVLRVTQGPDMDDIERKWMENDSTCKAQDDLTLPSATRLTFHSLRGLFLITAVTSISALLIAIVFPKNLPLISNVTAAVLKVTQGSEMDDHIERKWMENNSTCQGQDHGVVPSATRLTLYSLCGLFLITAVTPVLALLLAFAG</sequence>
<evidence type="ECO:0000256" key="14">
    <source>
        <dbReference type="ARBA" id="ARBA00049638"/>
    </source>
</evidence>
<evidence type="ECO:0000256" key="8">
    <source>
        <dbReference type="ARBA" id="ARBA00023065"/>
    </source>
</evidence>
<feature type="transmembrane region" description="Helical" evidence="16">
    <location>
        <begin position="957"/>
        <end position="980"/>
    </location>
</feature>
<keyword evidence="11" id="KW-0325">Glycoprotein</keyword>
<dbReference type="CDD" id="cd19990">
    <property type="entry name" value="PBP1_GABAb_receptor_plant"/>
    <property type="match status" value="1"/>
</dbReference>
<feature type="domain" description="Ionotropic glutamate receptor C-terminal" evidence="17">
    <location>
        <begin position="503"/>
        <end position="859"/>
    </location>
</feature>
<dbReference type="FunFam" id="3.40.50.2300:FF:000188">
    <property type="entry name" value="Glutamate receptor"/>
    <property type="match status" value="1"/>
</dbReference>
<dbReference type="Proteomes" id="UP000652761">
    <property type="component" value="Unassembled WGS sequence"/>
</dbReference>
<evidence type="ECO:0000256" key="11">
    <source>
        <dbReference type="ARBA" id="ARBA00023180"/>
    </source>
</evidence>
<dbReference type="PIRSF" id="PIRSF037090">
    <property type="entry name" value="Iontro_Glu-like_rcpt_pln"/>
    <property type="match status" value="1"/>
</dbReference>
<comment type="function">
    <text evidence="14">Glutamate-gated receptor that probably acts as a non-selective cation channel. May be involved in light-signal transduction and calcium homeostasis via the regulation of calcium influx into cells.</text>
</comment>
<dbReference type="OrthoDB" id="5984008at2759"/>
<evidence type="ECO:0000256" key="6">
    <source>
        <dbReference type="ARBA" id="ARBA00022729"/>
    </source>
</evidence>
<dbReference type="AlphaFoldDB" id="A0A843X501"/>
<evidence type="ECO:0000256" key="15">
    <source>
        <dbReference type="PIRSR" id="PIRSR037090-50"/>
    </source>
</evidence>
<organism evidence="18 19">
    <name type="scientific">Colocasia esculenta</name>
    <name type="common">Wild taro</name>
    <name type="synonym">Arum esculentum</name>
    <dbReference type="NCBI Taxonomy" id="4460"/>
    <lineage>
        <taxon>Eukaryota</taxon>
        <taxon>Viridiplantae</taxon>
        <taxon>Streptophyta</taxon>
        <taxon>Embryophyta</taxon>
        <taxon>Tracheophyta</taxon>
        <taxon>Spermatophyta</taxon>
        <taxon>Magnoliopsida</taxon>
        <taxon>Liliopsida</taxon>
        <taxon>Araceae</taxon>
        <taxon>Aroideae</taxon>
        <taxon>Colocasieae</taxon>
        <taxon>Colocasia</taxon>
    </lineage>
</organism>
<dbReference type="Gene3D" id="3.40.50.2300">
    <property type="match status" value="2"/>
</dbReference>
<keyword evidence="5 16" id="KW-0812">Transmembrane</keyword>
<comment type="caution">
    <text evidence="18">The sequence shown here is derived from an EMBL/GenBank/DDBJ whole genome shotgun (WGS) entry which is preliminary data.</text>
</comment>
<dbReference type="GO" id="GO:0015276">
    <property type="term" value="F:ligand-gated monoatomic ion channel activity"/>
    <property type="evidence" value="ECO:0007669"/>
    <property type="project" value="InterPro"/>
</dbReference>
<evidence type="ECO:0000256" key="12">
    <source>
        <dbReference type="ARBA" id="ARBA00023286"/>
    </source>
</evidence>
<feature type="non-terminal residue" evidence="18">
    <location>
        <position position="1"/>
    </location>
</feature>
<feature type="non-terminal residue" evidence="18">
    <location>
        <position position="981"/>
    </location>
</feature>
<evidence type="ECO:0000256" key="9">
    <source>
        <dbReference type="ARBA" id="ARBA00023136"/>
    </source>
</evidence>
<feature type="transmembrane region" description="Helical" evidence="16">
    <location>
        <begin position="634"/>
        <end position="652"/>
    </location>
</feature>
<evidence type="ECO:0000256" key="10">
    <source>
        <dbReference type="ARBA" id="ARBA00023170"/>
    </source>
</evidence>
<evidence type="ECO:0000256" key="1">
    <source>
        <dbReference type="ARBA" id="ARBA00004141"/>
    </source>
</evidence>
<keyword evidence="8" id="KW-0406">Ion transport</keyword>
<dbReference type="Pfam" id="PF00060">
    <property type="entry name" value="Lig_chan"/>
    <property type="match status" value="1"/>
</dbReference>
<comment type="subunit">
    <text evidence="3">May form heteromers.</text>
</comment>
<feature type="transmembrane region" description="Helical" evidence="16">
    <location>
        <begin position="695"/>
        <end position="713"/>
    </location>
</feature>
<keyword evidence="12" id="KW-1071">Ligand-gated ion channel</keyword>
<dbReference type="InterPro" id="IPR019594">
    <property type="entry name" value="Glu/Gly-bd"/>
</dbReference>
<accession>A0A843X501</accession>
<keyword evidence="4" id="KW-0813">Transport</keyword>
<keyword evidence="19" id="KW-1185">Reference proteome</keyword>
<dbReference type="Gene3D" id="1.10.287.70">
    <property type="match status" value="1"/>
</dbReference>
<keyword evidence="6" id="KW-0732">Signal</keyword>
<proteinExistence type="inferred from homology"/>
<dbReference type="InterPro" id="IPR001828">
    <property type="entry name" value="ANF_lig-bd_rcpt"/>
</dbReference>
<evidence type="ECO:0000313" key="18">
    <source>
        <dbReference type="EMBL" id="MQM14151.1"/>
    </source>
</evidence>
<evidence type="ECO:0000313" key="19">
    <source>
        <dbReference type="Proteomes" id="UP000652761"/>
    </source>
</evidence>
<reference evidence="18" key="1">
    <citation type="submission" date="2017-07" db="EMBL/GenBank/DDBJ databases">
        <title>Taro Niue Genome Assembly and Annotation.</title>
        <authorList>
            <person name="Atibalentja N."/>
            <person name="Keating K."/>
            <person name="Fields C.J."/>
        </authorList>
    </citation>
    <scope>NUCLEOTIDE SEQUENCE</scope>
    <source>
        <strain evidence="18">Niue_2</strain>
        <tissue evidence="18">Leaf</tissue>
    </source>
</reference>
<keyword evidence="7 16" id="KW-1133">Transmembrane helix</keyword>
<dbReference type="InterPro" id="IPR015683">
    <property type="entry name" value="Ionotropic_Glu_rcpt"/>
</dbReference>
<dbReference type="FunFam" id="3.40.190.10:FF:000103">
    <property type="entry name" value="Glutamate receptor"/>
    <property type="match status" value="1"/>
</dbReference>
<dbReference type="SUPFAM" id="SSF53850">
    <property type="entry name" value="Periplasmic binding protein-like II"/>
    <property type="match status" value="1"/>
</dbReference>
<evidence type="ECO:0000256" key="5">
    <source>
        <dbReference type="ARBA" id="ARBA00022692"/>
    </source>
</evidence>
<feature type="transmembrane region" description="Helical" evidence="16">
    <location>
        <begin position="885"/>
        <end position="903"/>
    </location>
</feature>
<dbReference type="GO" id="GO:0016020">
    <property type="term" value="C:membrane"/>
    <property type="evidence" value="ECO:0007669"/>
    <property type="project" value="UniProtKB-SubCell"/>
</dbReference>
<evidence type="ECO:0000256" key="3">
    <source>
        <dbReference type="ARBA" id="ARBA00011095"/>
    </source>
</evidence>
<dbReference type="CDD" id="cd13686">
    <property type="entry name" value="GluR_Plant"/>
    <property type="match status" value="1"/>
</dbReference>